<dbReference type="Pfam" id="PF06152">
    <property type="entry name" value="Phage_min_cap2"/>
    <property type="match status" value="1"/>
</dbReference>
<reference evidence="1" key="1">
    <citation type="submission" date="2018-07" db="EMBL/GenBank/DDBJ databases">
        <authorList>
            <person name="Somerville V."/>
        </authorList>
    </citation>
    <scope>NUCLEOTIDE SEQUENCE</scope>
    <source>
        <strain evidence="1">NWC_2_2</strain>
    </source>
</reference>
<dbReference type="AlphaFoldDB" id="A0A3G6JEK3"/>
<protein>
    <submittedName>
        <fullName evidence="1">Minor capsid protein</fullName>
    </submittedName>
</protein>
<organism evidence="1">
    <name type="scientific">Lactobacillus delbrueckii subsp. lactis</name>
    <dbReference type="NCBI Taxonomy" id="29397"/>
    <lineage>
        <taxon>Bacteria</taxon>
        <taxon>Bacillati</taxon>
        <taxon>Bacillota</taxon>
        <taxon>Bacilli</taxon>
        <taxon>Lactobacillales</taxon>
        <taxon>Lactobacillaceae</taxon>
        <taxon>Lactobacillus</taxon>
    </lineage>
</organism>
<dbReference type="GO" id="GO:0005198">
    <property type="term" value="F:structural molecule activity"/>
    <property type="evidence" value="ECO:0007669"/>
    <property type="project" value="InterPro"/>
</dbReference>
<accession>A0A3G6JEK3</accession>
<evidence type="ECO:0000313" key="1">
    <source>
        <dbReference type="EMBL" id="AZA16435.1"/>
    </source>
</evidence>
<sequence length="375" mass="42479">MTPAEKVADQYVILQQEIFGMLIDAIKGVRPRLTDLKAEEMVEWRIKALAQMGALTQQVIDYVKKQSPAIAKAIDSVIKRDGLKVSQSFNRDLAKLLNQPVKPVSTETMQVLDSYAAQTWKSLDNNVNQSLLSTNVGKNPALRVYQDILNKSTLAVTTGLKTPQEAIFDNIDDWVKSGLPTTLIDKGGHKWSLEGYTRTVITTTTLRTYNDVRMQSLKDYSQTLAIMTSHPAARPACAPIQGKVVNTVDHGDPRFNPKYPTIYDYGYGTPAGTLGINCMHQLYPYVEGVTINRQQHYDEQEAIENGQKQQLQRYYERQVRKWKQRKEAAERIGNTNLAAKCSSAIRGYQAKIRKIVSENNFLTRQYDRESTWVSR</sequence>
<gene>
    <name evidence="1" type="ORF">DQL93_08015</name>
</gene>
<name>A0A3G6JEK3_LACDL</name>
<dbReference type="EMBL" id="CP031023">
    <property type="protein sequence ID" value="AZA16435.1"/>
    <property type="molecule type" value="Genomic_DNA"/>
</dbReference>
<proteinExistence type="predicted"/>
<dbReference type="InterPro" id="IPR009319">
    <property type="entry name" value="Phage_A118_VSP1"/>
</dbReference>